<dbReference type="InterPro" id="IPR019869">
    <property type="entry name" value="Motility-assoc_PPIase_GldI"/>
</dbReference>
<dbReference type="OrthoDB" id="1093155at2"/>
<dbReference type="EMBL" id="PVNA01000003">
    <property type="protein sequence ID" value="PRX13437.1"/>
    <property type="molecule type" value="Genomic_DNA"/>
</dbReference>
<dbReference type="Proteomes" id="UP000239997">
    <property type="component" value="Unassembled WGS sequence"/>
</dbReference>
<dbReference type="InterPro" id="IPR046357">
    <property type="entry name" value="PPIase_dom_sf"/>
</dbReference>
<evidence type="ECO:0000256" key="4">
    <source>
        <dbReference type="RuleBase" id="RU003915"/>
    </source>
</evidence>
<sequence length="186" mass="21107">MKKHLATPLFKAILLLFVLVTYSCKTPEPRKPISRTTSSTTELSIENNKQIYAAEEAAIEKVIAGLDQKFERSTYGFYYSFTQKDSLKGKTPAFGDRVTFEYNVIALNGDTIYSKDELSPITKSMEQEYGIFRGMRDALKLMQTGEEATFYFPSYTGYGYYGDQDRIGTNVPFKSDVKLLGINIEE</sequence>
<dbReference type="Pfam" id="PF00254">
    <property type="entry name" value="FKBP_C"/>
    <property type="match status" value="1"/>
</dbReference>
<dbReference type="PROSITE" id="PS50059">
    <property type="entry name" value="FKBP_PPIASE"/>
    <property type="match status" value="1"/>
</dbReference>
<dbReference type="NCBIfam" id="TIGR03516">
    <property type="entry name" value="ppisom_GldI"/>
    <property type="match status" value="1"/>
</dbReference>
<evidence type="ECO:0000256" key="1">
    <source>
        <dbReference type="ARBA" id="ARBA00000971"/>
    </source>
</evidence>
<evidence type="ECO:0000259" key="5">
    <source>
        <dbReference type="PROSITE" id="PS50059"/>
    </source>
</evidence>
<evidence type="ECO:0000313" key="7">
    <source>
        <dbReference type="EMBL" id="PRX13437.1"/>
    </source>
</evidence>
<dbReference type="EC" id="5.2.1.8" evidence="4"/>
<dbReference type="GO" id="GO:0003755">
    <property type="term" value="F:peptidyl-prolyl cis-trans isomerase activity"/>
    <property type="evidence" value="ECO:0007669"/>
    <property type="project" value="UniProtKB-UniRule"/>
</dbReference>
<reference evidence="6 8" key="1">
    <citation type="submission" date="2014-07" db="EMBL/GenBank/DDBJ databases">
        <title>Draft genome sequence of Nonlabens ulvanivorans, an ulvan degrading bacterium.</title>
        <authorList>
            <person name="Kopel M."/>
            <person name="Helbert W."/>
            <person name="Henrissat B."/>
            <person name="Doniger T."/>
            <person name="Banin E."/>
        </authorList>
    </citation>
    <scope>NUCLEOTIDE SEQUENCE [LARGE SCALE GENOMIC DNA]</scope>
    <source>
        <strain evidence="6 8">PLR</strain>
    </source>
</reference>
<dbReference type="SUPFAM" id="SSF54534">
    <property type="entry name" value="FKBP-like"/>
    <property type="match status" value="1"/>
</dbReference>
<organism evidence="6 8">
    <name type="scientific">Nonlabens ulvanivorans</name>
    <name type="common">Persicivirga ulvanivorans</name>
    <dbReference type="NCBI Taxonomy" id="906888"/>
    <lineage>
        <taxon>Bacteria</taxon>
        <taxon>Pseudomonadati</taxon>
        <taxon>Bacteroidota</taxon>
        <taxon>Flavobacteriia</taxon>
        <taxon>Flavobacteriales</taxon>
        <taxon>Flavobacteriaceae</taxon>
        <taxon>Nonlabens</taxon>
    </lineage>
</organism>
<keyword evidence="9" id="KW-1185">Reference proteome</keyword>
<dbReference type="PROSITE" id="PS51257">
    <property type="entry name" value="PROKAR_LIPOPROTEIN"/>
    <property type="match status" value="1"/>
</dbReference>
<evidence type="ECO:0000313" key="8">
    <source>
        <dbReference type="Proteomes" id="UP000028531"/>
    </source>
</evidence>
<comment type="similarity">
    <text evidence="4">Belongs to the FKBP-type PPIase family.</text>
</comment>
<dbReference type="RefSeq" id="WP_036579241.1">
    <property type="nucleotide sequence ID" value="NZ_JPJI01000005.1"/>
</dbReference>
<comment type="caution">
    <text evidence="6">The sequence shown here is derived from an EMBL/GenBank/DDBJ whole genome shotgun (WGS) entry which is preliminary data.</text>
</comment>
<gene>
    <name evidence="6" type="ORF">IL45_01185</name>
    <name evidence="7" type="ORF">LY02_01679</name>
</gene>
<protein>
    <recommendedName>
        <fullName evidence="4">Peptidyl-prolyl cis-trans isomerase</fullName>
        <ecNumber evidence="4">5.2.1.8</ecNumber>
    </recommendedName>
</protein>
<keyword evidence="2 3" id="KW-0697">Rotamase</keyword>
<dbReference type="InterPro" id="IPR001179">
    <property type="entry name" value="PPIase_FKBP_dom"/>
</dbReference>
<dbReference type="EMBL" id="JPJI01000005">
    <property type="protein sequence ID" value="KEZ94526.1"/>
    <property type="molecule type" value="Genomic_DNA"/>
</dbReference>
<proteinExistence type="inferred from homology"/>
<dbReference type="Gene3D" id="3.10.50.40">
    <property type="match status" value="1"/>
</dbReference>
<accession>A0A084JZZ2</accession>
<evidence type="ECO:0000256" key="3">
    <source>
        <dbReference type="PROSITE-ProRule" id="PRU00277"/>
    </source>
</evidence>
<evidence type="ECO:0000313" key="9">
    <source>
        <dbReference type="Proteomes" id="UP000239997"/>
    </source>
</evidence>
<evidence type="ECO:0000256" key="2">
    <source>
        <dbReference type="ARBA" id="ARBA00023110"/>
    </source>
</evidence>
<comment type="catalytic activity">
    <reaction evidence="1 3 4">
        <text>[protein]-peptidylproline (omega=180) = [protein]-peptidylproline (omega=0)</text>
        <dbReference type="Rhea" id="RHEA:16237"/>
        <dbReference type="Rhea" id="RHEA-COMP:10747"/>
        <dbReference type="Rhea" id="RHEA-COMP:10748"/>
        <dbReference type="ChEBI" id="CHEBI:83833"/>
        <dbReference type="ChEBI" id="CHEBI:83834"/>
        <dbReference type="EC" id="5.2.1.8"/>
    </reaction>
</comment>
<name>A0A084JZZ2_NONUL</name>
<reference evidence="7 9" key="2">
    <citation type="submission" date="2018-03" db="EMBL/GenBank/DDBJ databases">
        <title>Genomic Encyclopedia of Archaeal and Bacterial Type Strains, Phase II (KMG-II): from individual species to whole genera.</title>
        <authorList>
            <person name="Goeker M."/>
        </authorList>
    </citation>
    <scope>NUCLEOTIDE SEQUENCE [LARGE SCALE GENOMIC DNA]</scope>
    <source>
        <strain evidence="7 9">DSM 22727</strain>
    </source>
</reference>
<keyword evidence="3 4" id="KW-0413">Isomerase</keyword>
<evidence type="ECO:0000313" key="6">
    <source>
        <dbReference type="EMBL" id="KEZ94526.1"/>
    </source>
</evidence>
<feature type="domain" description="PPIase FKBP-type" evidence="5">
    <location>
        <begin position="95"/>
        <end position="183"/>
    </location>
</feature>
<dbReference type="Proteomes" id="UP000028531">
    <property type="component" value="Unassembled WGS sequence"/>
</dbReference>
<dbReference type="AlphaFoldDB" id="A0A084JZZ2"/>